<sequence length="215" mass="23218">MRNLSAHAEYGNGALFQGVSFELNPGESLAITAPEGGGKSHLLRLLAGLETPSAGEILLDGRPIASIAEPIRARRLGVVFSQPWEQFIAHDPWREVAMGVLAQGVESEALKQRVTQALQQTPLPQSLWRAPLERLSHGQAYWVMFAAALAMQPALLLLDEPGALLSETGEAHLVDLLHAQPQMARIVFTSRAARAQRMAAKHLSLGEGLGETNVK</sequence>
<dbReference type="Proteomes" id="UP000194003">
    <property type="component" value="Unassembled WGS sequence"/>
</dbReference>
<keyword evidence="3" id="KW-0547">Nucleotide-binding</keyword>
<dbReference type="STRING" id="1434232.MAIT1_01122"/>
<dbReference type="GO" id="GO:0042626">
    <property type="term" value="F:ATPase-coupled transmembrane transporter activity"/>
    <property type="evidence" value="ECO:0007669"/>
    <property type="project" value="TreeGrafter"/>
</dbReference>
<dbReference type="GO" id="GO:0043190">
    <property type="term" value="C:ATP-binding cassette (ABC) transporter complex"/>
    <property type="evidence" value="ECO:0007669"/>
    <property type="project" value="TreeGrafter"/>
</dbReference>
<feature type="domain" description="ABC transporter" evidence="5">
    <location>
        <begin position="1"/>
        <end position="214"/>
    </location>
</feature>
<proteinExistence type="inferred from homology"/>
<evidence type="ECO:0000256" key="2">
    <source>
        <dbReference type="ARBA" id="ARBA00022448"/>
    </source>
</evidence>
<dbReference type="SUPFAM" id="SSF52540">
    <property type="entry name" value="P-loop containing nucleoside triphosphate hydrolases"/>
    <property type="match status" value="1"/>
</dbReference>
<dbReference type="InterPro" id="IPR003593">
    <property type="entry name" value="AAA+_ATPase"/>
</dbReference>
<evidence type="ECO:0000256" key="1">
    <source>
        <dbReference type="ARBA" id="ARBA00005417"/>
    </source>
</evidence>
<keyword evidence="2" id="KW-0813">Transport</keyword>
<evidence type="ECO:0000313" key="6">
    <source>
        <dbReference type="EMBL" id="OSM06156.1"/>
    </source>
</evidence>
<dbReference type="CDD" id="cd03225">
    <property type="entry name" value="ABC_cobalt_CbiO_domain1"/>
    <property type="match status" value="1"/>
</dbReference>
<evidence type="ECO:0000256" key="4">
    <source>
        <dbReference type="ARBA" id="ARBA00022840"/>
    </source>
</evidence>
<dbReference type="EMBL" id="LVJN01000016">
    <property type="protein sequence ID" value="OSM06156.1"/>
    <property type="molecule type" value="Genomic_DNA"/>
</dbReference>
<dbReference type="GO" id="GO:0005524">
    <property type="term" value="F:ATP binding"/>
    <property type="evidence" value="ECO:0007669"/>
    <property type="project" value="UniProtKB-KW"/>
</dbReference>
<name>A0A1Y2K766_9PROT</name>
<dbReference type="PANTHER" id="PTHR43553">
    <property type="entry name" value="HEAVY METAL TRANSPORTER"/>
    <property type="match status" value="1"/>
</dbReference>
<dbReference type="InterPro" id="IPR015856">
    <property type="entry name" value="ABC_transpr_CbiO/EcfA_su"/>
</dbReference>
<protein>
    <submittedName>
        <fullName evidence="6">Putative ABC transporter</fullName>
    </submittedName>
</protein>
<evidence type="ECO:0000259" key="5">
    <source>
        <dbReference type="PROSITE" id="PS50893"/>
    </source>
</evidence>
<evidence type="ECO:0000313" key="7">
    <source>
        <dbReference type="Proteomes" id="UP000194003"/>
    </source>
</evidence>
<keyword evidence="4" id="KW-0067">ATP-binding</keyword>
<dbReference type="Gene3D" id="3.40.50.300">
    <property type="entry name" value="P-loop containing nucleotide triphosphate hydrolases"/>
    <property type="match status" value="1"/>
</dbReference>
<comment type="similarity">
    <text evidence="1">Belongs to the ABC transporter superfamily.</text>
</comment>
<dbReference type="InterPro" id="IPR027417">
    <property type="entry name" value="P-loop_NTPase"/>
</dbReference>
<keyword evidence="7" id="KW-1185">Reference proteome</keyword>
<dbReference type="GO" id="GO:0016887">
    <property type="term" value="F:ATP hydrolysis activity"/>
    <property type="evidence" value="ECO:0007669"/>
    <property type="project" value="InterPro"/>
</dbReference>
<dbReference type="InterPro" id="IPR050095">
    <property type="entry name" value="ECF_ABC_transporter_ATP-bd"/>
</dbReference>
<dbReference type="PROSITE" id="PS50893">
    <property type="entry name" value="ABC_TRANSPORTER_2"/>
    <property type="match status" value="1"/>
</dbReference>
<dbReference type="PANTHER" id="PTHR43553:SF24">
    <property type="entry name" value="ENERGY-COUPLING FACTOR TRANSPORTER ATP-BINDING PROTEIN ECFA1"/>
    <property type="match status" value="1"/>
</dbReference>
<evidence type="ECO:0000256" key="3">
    <source>
        <dbReference type="ARBA" id="ARBA00022741"/>
    </source>
</evidence>
<comment type="caution">
    <text evidence="6">The sequence shown here is derived from an EMBL/GenBank/DDBJ whole genome shotgun (WGS) entry which is preliminary data.</text>
</comment>
<accession>A0A1Y2K766</accession>
<dbReference type="SMART" id="SM00382">
    <property type="entry name" value="AAA"/>
    <property type="match status" value="1"/>
</dbReference>
<reference evidence="6 7" key="1">
    <citation type="journal article" date="2016" name="BMC Genomics">
        <title>Combined genomic and structural analyses of a cultured magnetotactic bacterium reveals its niche adaptation to a dynamic environment.</title>
        <authorList>
            <person name="Araujo A.C."/>
            <person name="Morillo V."/>
            <person name="Cypriano J."/>
            <person name="Teixeira L.C."/>
            <person name="Leao P."/>
            <person name="Lyra S."/>
            <person name="Almeida L.G."/>
            <person name="Bazylinski D.A."/>
            <person name="Vasconcellos A.T."/>
            <person name="Abreu F."/>
            <person name="Lins U."/>
        </authorList>
    </citation>
    <scope>NUCLEOTIDE SEQUENCE [LARGE SCALE GENOMIC DNA]</scope>
    <source>
        <strain evidence="6 7">IT-1</strain>
    </source>
</reference>
<dbReference type="Pfam" id="PF00005">
    <property type="entry name" value="ABC_tran"/>
    <property type="match status" value="1"/>
</dbReference>
<organism evidence="6 7">
    <name type="scientific">Magnetofaba australis IT-1</name>
    <dbReference type="NCBI Taxonomy" id="1434232"/>
    <lineage>
        <taxon>Bacteria</taxon>
        <taxon>Pseudomonadati</taxon>
        <taxon>Pseudomonadota</taxon>
        <taxon>Magnetococcia</taxon>
        <taxon>Magnetococcales</taxon>
        <taxon>Magnetococcaceae</taxon>
        <taxon>Magnetofaba</taxon>
    </lineage>
</organism>
<gene>
    <name evidence="6" type="ORF">MAIT1_01122</name>
</gene>
<dbReference type="InterPro" id="IPR003439">
    <property type="entry name" value="ABC_transporter-like_ATP-bd"/>
</dbReference>
<dbReference type="AlphaFoldDB" id="A0A1Y2K766"/>